<feature type="transmembrane region" description="Helical" evidence="1">
    <location>
        <begin position="73"/>
        <end position="93"/>
    </location>
</feature>
<keyword evidence="3" id="KW-1185">Reference proteome</keyword>
<evidence type="ECO:0000313" key="3">
    <source>
        <dbReference type="Proteomes" id="UP000187429"/>
    </source>
</evidence>
<accession>A0A1R1YJF0</accession>
<dbReference type="EMBL" id="LSSM01001206">
    <property type="protein sequence ID" value="OMJ27047.1"/>
    <property type="molecule type" value="Genomic_DNA"/>
</dbReference>
<keyword evidence="1" id="KW-1133">Transmembrane helix</keyword>
<dbReference type="AlphaFoldDB" id="A0A1R1YJF0"/>
<reference evidence="3" key="1">
    <citation type="submission" date="2017-01" db="EMBL/GenBank/DDBJ databases">
        <authorList>
            <person name="Wang Y."/>
            <person name="White M."/>
            <person name="Kvist S."/>
            <person name="Moncalvo J.-M."/>
        </authorList>
    </citation>
    <scope>NUCLEOTIDE SEQUENCE [LARGE SCALE GENOMIC DNA]</scope>
    <source>
        <strain evidence="3">ID-206-W2</strain>
    </source>
</reference>
<evidence type="ECO:0000313" key="2">
    <source>
        <dbReference type="EMBL" id="OMJ27047.1"/>
    </source>
</evidence>
<keyword evidence="1" id="KW-0812">Transmembrane</keyword>
<protein>
    <submittedName>
        <fullName evidence="2">Uncharacterized protein</fullName>
    </submittedName>
</protein>
<keyword evidence="1" id="KW-0472">Membrane</keyword>
<sequence length="109" mass="12815">MVLWPLRQTRNFSLLCTVVPDLQLSMFLFEQFYRTVPFRFVLQFHFFYMIVFEHPKPRSSIVAHTISRTVSFLRFYSDWFLLLVKLAIAAALLPVPFVPPARCLEACGL</sequence>
<proteinExistence type="predicted"/>
<organism evidence="2 3">
    <name type="scientific">Smittium culicis</name>
    <dbReference type="NCBI Taxonomy" id="133412"/>
    <lineage>
        <taxon>Eukaryota</taxon>
        <taxon>Fungi</taxon>
        <taxon>Fungi incertae sedis</taxon>
        <taxon>Zoopagomycota</taxon>
        <taxon>Kickxellomycotina</taxon>
        <taxon>Harpellomycetes</taxon>
        <taxon>Harpellales</taxon>
        <taxon>Legeriomycetaceae</taxon>
        <taxon>Smittium</taxon>
    </lineage>
</organism>
<name>A0A1R1YJF0_9FUNG</name>
<dbReference type="Proteomes" id="UP000187429">
    <property type="component" value="Unassembled WGS sequence"/>
</dbReference>
<gene>
    <name evidence="2" type="ORF">AYI69_g3532</name>
</gene>
<evidence type="ECO:0000256" key="1">
    <source>
        <dbReference type="SAM" id="Phobius"/>
    </source>
</evidence>
<comment type="caution">
    <text evidence="2">The sequence shown here is derived from an EMBL/GenBank/DDBJ whole genome shotgun (WGS) entry which is preliminary data.</text>
</comment>